<reference evidence="2" key="1">
    <citation type="journal article" date="2020" name="mSystems">
        <title>Genome- and Community-Level Interaction Insights into Carbon Utilization and Element Cycling Functions of Hydrothermarchaeota in Hydrothermal Sediment.</title>
        <authorList>
            <person name="Zhou Z."/>
            <person name="Liu Y."/>
            <person name="Xu W."/>
            <person name="Pan J."/>
            <person name="Luo Z.H."/>
            <person name="Li M."/>
        </authorList>
    </citation>
    <scope>NUCLEOTIDE SEQUENCE [LARGE SCALE GENOMIC DNA]</scope>
    <source>
        <strain evidence="2">SpSt-897</strain>
    </source>
</reference>
<sequence>MAQEAWWGRPARAGEDGNAEPEGSASGWETGGEGGPGRGGAGGGPGLEAQVITALEAQAGRVPEWVRLLPLGEVPLGDDREPLWVDEAALAAMVAHFEERGLDLVVDYEHQTLSGRKAPAAGWIKELEARADGLWARLEWTETARRHLAAREYRYFSPVLRLEDKTRRPLALLHAALTNTPALNGLEPLVAKQRSRPQTAAGRQGEDFGGAESQVPQRSRQQAADRRQGETPEGGPGDRQDESQKLAADLAVLLGMAEDAGASRVRGAVLALKANLEQLRGVQEELAALKEDLAARLVQEEVDAAVLAGKITPVQRESALRYARQDLDGFREFVKT</sequence>
<feature type="region of interest" description="Disordered" evidence="1">
    <location>
        <begin position="192"/>
        <end position="242"/>
    </location>
</feature>
<feature type="region of interest" description="Disordered" evidence="1">
    <location>
        <begin position="1"/>
        <end position="47"/>
    </location>
</feature>
<accession>A0A7C3ZCN5</accession>
<protein>
    <recommendedName>
        <fullName evidence="3">Mu-like prophage I protein</fullName>
    </recommendedName>
</protein>
<dbReference type="AlphaFoldDB" id="A0A7C3ZCN5"/>
<evidence type="ECO:0000313" key="2">
    <source>
        <dbReference type="EMBL" id="HGF34992.1"/>
    </source>
</evidence>
<dbReference type="PIRSF" id="PIRSF016624">
    <property type="entry name" value="Mu_prophg_I"/>
    <property type="match status" value="1"/>
</dbReference>
<feature type="compositionally biased region" description="Gly residues" evidence="1">
    <location>
        <begin position="29"/>
        <end position="46"/>
    </location>
</feature>
<gene>
    <name evidence="2" type="ORF">ENW96_11520</name>
</gene>
<organism evidence="2">
    <name type="scientific">Desulfobacca acetoxidans</name>
    <dbReference type="NCBI Taxonomy" id="60893"/>
    <lineage>
        <taxon>Bacteria</taxon>
        <taxon>Pseudomonadati</taxon>
        <taxon>Thermodesulfobacteriota</taxon>
        <taxon>Desulfobaccia</taxon>
        <taxon>Desulfobaccales</taxon>
        <taxon>Desulfobaccaceae</taxon>
        <taxon>Desulfobacca</taxon>
    </lineage>
</organism>
<dbReference type="EMBL" id="DTMF01000279">
    <property type="protein sequence ID" value="HGF34992.1"/>
    <property type="molecule type" value="Genomic_DNA"/>
</dbReference>
<dbReference type="Pfam" id="PF10123">
    <property type="entry name" value="Mu-like_Pro"/>
    <property type="match status" value="1"/>
</dbReference>
<feature type="compositionally biased region" description="Basic and acidic residues" evidence="1">
    <location>
        <begin position="223"/>
        <end position="242"/>
    </location>
</feature>
<evidence type="ECO:0008006" key="3">
    <source>
        <dbReference type="Google" id="ProtNLM"/>
    </source>
</evidence>
<comment type="caution">
    <text evidence="2">The sequence shown here is derived from an EMBL/GenBank/DDBJ whole genome shotgun (WGS) entry which is preliminary data.</text>
</comment>
<name>A0A7C3ZCN5_9BACT</name>
<evidence type="ECO:0000256" key="1">
    <source>
        <dbReference type="SAM" id="MobiDB-lite"/>
    </source>
</evidence>
<proteinExistence type="predicted"/>
<dbReference type="InterPro" id="IPR012106">
    <property type="entry name" value="Phage_Mu_Gp1"/>
</dbReference>